<sequence length="140" mass="15042">MANDEIKNKLVSVLASLQSQGNSPEQAVEHILQALGGLAGNVSRFPFLTSTLIADVLYSVYQEAITEQQIAAILHKLCYPARDIVVGLHSTYPLLAAQYIGEILMNPAIYPTLDRDTLLDALNAGFSKTESELAADALGV</sequence>
<evidence type="ECO:0000313" key="1">
    <source>
        <dbReference type="EMBL" id="WWO38263.1"/>
    </source>
</evidence>
<reference evidence="1 2" key="1">
    <citation type="journal article" date="2024" name="Front. Plant Sci.">
        <title>Comprehensive phenomic and genomic studies of the species, Pectobacterium cacticida and proposal for reclassification as Alcorniella cacticida comb. nov.</title>
        <authorList>
            <person name="Jonca J."/>
            <person name="Pirhonen M."/>
            <person name="Waleron M.M."/>
            <person name="Gawor J."/>
            <person name="Mrozik A."/>
            <person name="Smoktunowicz M."/>
            <person name="Waleron K."/>
            <person name="Waleron M."/>
        </authorList>
    </citation>
    <scope>NUCLEOTIDE SEQUENCE [LARGE SCALE GENOMIC DNA]</scope>
    <source>
        <strain evidence="1 2">DPMP6</strain>
    </source>
</reference>
<name>A0ABZ2G8W6_9GAMM</name>
<dbReference type="RefSeq" id="WP_264497697.1">
    <property type="nucleotide sequence ID" value="NZ_CP109947.1"/>
</dbReference>
<protein>
    <submittedName>
        <fullName evidence="1">Uncharacterized protein</fullName>
    </submittedName>
</protein>
<proteinExistence type="predicted"/>
<dbReference type="EMBL" id="CP125967">
    <property type="protein sequence ID" value="WWO38263.1"/>
    <property type="molecule type" value="Genomic_DNA"/>
</dbReference>
<accession>A0ABZ2G8W6</accession>
<dbReference type="Proteomes" id="UP001379444">
    <property type="component" value="Chromosome"/>
</dbReference>
<organism evidence="1 2">
    <name type="scientific">Pectobacterium cacticida</name>
    <dbReference type="NCBI Taxonomy" id="69221"/>
    <lineage>
        <taxon>Bacteria</taxon>
        <taxon>Pseudomonadati</taxon>
        <taxon>Pseudomonadota</taxon>
        <taxon>Gammaproteobacteria</taxon>
        <taxon>Enterobacterales</taxon>
        <taxon>Pectobacteriaceae</taxon>
        <taxon>Pectobacterium</taxon>
    </lineage>
</organism>
<evidence type="ECO:0000313" key="2">
    <source>
        <dbReference type="Proteomes" id="UP001379444"/>
    </source>
</evidence>
<keyword evidence="2" id="KW-1185">Reference proteome</keyword>
<gene>
    <name evidence="1" type="ORF">QNA12_17485</name>
</gene>